<dbReference type="GO" id="GO:0005886">
    <property type="term" value="C:plasma membrane"/>
    <property type="evidence" value="ECO:0007669"/>
    <property type="project" value="TreeGrafter"/>
</dbReference>
<evidence type="ECO:0000313" key="13">
    <source>
        <dbReference type="Proteomes" id="UP000762676"/>
    </source>
</evidence>
<keyword evidence="7 11" id="KW-0406">Ion transport</keyword>
<reference evidence="12 13" key="1">
    <citation type="journal article" date="2021" name="Elife">
        <title>Chloroplast acquisition without the gene transfer in kleptoplastic sea slugs, Plakobranchus ocellatus.</title>
        <authorList>
            <person name="Maeda T."/>
            <person name="Takahashi S."/>
            <person name="Yoshida T."/>
            <person name="Shimamura S."/>
            <person name="Takaki Y."/>
            <person name="Nagai Y."/>
            <person name="Toyoda A."/>
            <person name="Suzuki Y."/>
            <person name="Arimoto A."/>
            <person name="Ishii H."/>
            <person name="Satoh N."/>
            <person name="Nishiyama T."/>
            <person name="Hasebe M."/>
            <person name="Maruyama T."/>
            <person name="Minagawa J."/>
            <person name="Obokata J."/>
            <person name="Shigenobu S."/>
        </authorList>
    </citation>
    <scope>NUCLEOTIDE SEQUENCE [LARGE SCALE GENOMIC DNA]</scope>
</reference>
<evidence type="ECO:0000256" key="2">
    <source>
        <dbReference type="ARBA" id="ARBA00022448"/>
    </source>
</evidence>
<evidence type="ECO:0000256" key="8">
    <source>
        <dbReference type="ARBA" id="ARBA00023136"/>
    </source>
</evidence>
<evidence type="ECO:0000256" key="11">
    <source>
        <dbReference type="RuleBase" id="RU000679"/>
    </source>
</evidence>
<dbReference type="PANTHER" id="PTHR11690">
    <property type="entry name" value="AMILORIDE-SENSITIVE SODIUM CHANNEL-RELATED"/>
    <property type="match status" value="1"/>
</dbReference>
<comment type="caution">
    <text evidence="12">The sequence shown here is derived from an EMBL/GenBank/DDBJ whole genome shotgun (WGS) entry which is preliminary data.</text>
</comment>
<dbReference type="Gene3D" id="2.60.470.10">
    <property type="entry name" value="Acid-sensing ion channels like domains"/>
    <property type="match status" value="1"/>
</dbReference>
<evidence type="ECO:0000256" key="10">
    <source>
        <dbReference type="ARBA" id="ARBA00023303"/>
    </source>
</evidence>
<keyword evidence="13" id="KW-1185">Reference proteome</keyword>
<dbReference type="PRINTS" id="PR01078">
    <property type="entry name" value="AMINACHANNEL"/>
</dbReference>
<dbReference type="GO" id="GO:0015280">
    <property type="term" value="F:ligand-gated sodium channel activity"/>
    <property type="evidence" value="ECO:0007669"/>
    <property type="project" value="TreeGrafter"/>
</dbReference>
<comment type="similarity">
    <text evidence="11">Belongs to the amiloride-sensitive sodium channel (TC 1.A.6) family.</text>
</comment>
<keyword evidence="2 11" id="KW-0813">Transport</keyword>
<keyword evidence="3 11" id="KW-0894">Sodium channel</keyword>
<sequence>TTLKTGPLNGLRLELNIQADEYLPSSNVGGIKVLIHDNKEYPFPEDGSLVVAPGFYTAISVRKMKTKRLSSPYGNCIDSAVNTTKNLFSEGGFIYSRNGCQKSCFQEYVYRTCSCCDSGFPCVGAALEKATGKRVPGGVRWCNSTLATDLNCMENANFLFTENKLGCSDRCPPACEQSTFKTSVSTAKIPTRASFDTTVEHIKYNGKAGNISDFNAFLTNSYILLEIYYETFNVEMVVSEPAYTWSKVLGDIGGQLGLFLGFSLLTALEILEFVFADLLWGVGIVSLCRNSD</sequence>
<evidence type="ECO:0000256" key="1">
    <source>
        <dbReference type="ARBA" id="ARBA00004141"/>
    </source>
</evidence>
<keyword evidence="6" id="KW-0915">Sodium</keyword>
<dbReference type="AlphaFoldDB" id="A0AAV4HQG5"/>
<accession>A0AAV4HQG5</accession>
<proteinExistence type="inferred from homology"/>
<dbReference type="Gene3D" id="1.10.287.770">
    <property type="entry name" value="YojJ-like"/>
    <property type="match status" value="1"/>
</dbReference>
<evidence type="ECO:0000313" key="12">
    <source>
        <dbReference type="EMBL" id="GFR99829.1"/>
    </source>
</evidence>
<keyword evidence="9 11" id="KW-0739">Sodium transport</keyword>
<keyword evidence="10 11" id="KW-0407">Ion channel</keyword>
<evidence type="ECO:0000256" key="4">
    <source>
        <dbReference type="ARBA" id="ARBA00022692"/>
    </source>
</evidence>
<evidence type="ECO:0000256" key="7">
    <source>
        <dbReference type="ARBA" id="ARBA00023065"/>
    </source>
</evidence>
<name>A0AAV4HQG5_9GAST</name>
<comment type="subcellular location">
    <subcellularLocation>
        <location evidence="1">Membrane</location>
        <topology evidence="1">Multi-pass membrane protein</topology>
    </subcellularLocation>
</comment>
<feature type="non-terminal residue" evidence="12">
    <location>
        <position position="1"/>
    </location>
</feature>
<evidence type="ECO:0000256" key="6">
    <source>
        <dbReference type="ARBA" id="ARBA00023053"/>
    </source>
</evidence>
<evidence type="ECO:0000256" key="5">
    <source>
        <dbReference type="ARBA" id="ARBA00022989"/>
    </source>
</evidence>
<keyword evidence="4 11" id="KW-0812">Transmembrane</keyword>
<keyword evidence="5" id="KW-1133">Transmembrane helix</keyword>
<dbReference type="InterPro" id="IPR001873">
    <property type="entry name" value="ENaC"/>
</dbReference>
<protein>
    <submittedName>
        <fullName evidence="12">Acid-sensing ion channel 1</fullName>
    </submittedName>
</protein>
<organism evidence="12 13">
    <name type="scientific">Elysia marginata</name>
    <dbReference type="NCBI Taxonomy" id="1093978"/>
    <lineage>
        <taxon>Eukaryota</taxon>
        <taxon>Metazoa</taxon>
        <taxon>Spiralia</taxon>
        <taxon>Lophotrochozoa</taxon>
        <taxon>Mollusca</taxon>
        <taxon>Gastropoda</taxon>
        <taxon>Heterobranchia</taxon>
        <taxon>Euthyneura</taxon>
        <taxon>Panpulmonata</taxon>
        <taxon>Sacoglossa</taxon>
        <taxon>Placobranchoidea</taxon>
        <taxon>Plakobranchidae</taxon>
        <taxon>Elysia</taxon>
    </lineage>
</organism>
<keyword evidence="8" id="KW-0472">Membrane</keyword>
<dbReference type="Pfam" id="PF00858">
    <property type="entry name" value="ASC"/>
    <property type="match status" value="1"/>
</dbReference>
<gene>
    <name evidence="12" type="ORF">ElyMa_004538000</name>
</gene>
<evidence type="ECO:0000256" key="9">
    <source>
        <dbReference type="ARBA" id="ARBA00023201"/>
    </source>
</evidence>
<evidence type="ECO:0000256" key="3">
    <source>
        <dbReference type="ARBA" id="ARBA00022461"/>
    </source>
</evidence>
<dbReference type="EMBL" id="BMAT01009158">
    <property type="protein sequence ID" value="GFR99829.1"/>
    <property type="molecule type" value="Genomic_DNA"/>
</dbReference>
<dbReference type="Proteomes" id="UP000762676">
    <property type="component" value="Unassembled WGS sequence"/>
</dbReference>
<dbReference type="PANTHER" id="PTHR11690:SF248">
    <property type="entry name" value="PICKPOCKET 17, ISOFORM A"/>
    <property type="match status" value="1"/>
</dbReference>